<accession>A0AAV4BK44</accession>
<sequence>MDQAYLLLLTNEDGPRNADSVDIADVMKTRSPDCFPRGEQTAQTNDELEWLDYDVCFVPDFSTVGHDGVLFPFKATHPVPDETQYSERGFPKLCLQVGMMQAYDKWFSLEESARTEKV</sequence>
<name>A0AAV4BK44_9GAST</name>
<gene>
    <name evidence="1" type="ORF">PoB_004565800</name>
</gene>
<evidence type="ECO:0000313" key="1">
    <source>
        <dbReference type="EMBL" id="GFO19153.1"/>
    </source>
</evidence>
<comment type="caution">
    <text evidence="1">The sequence shown here is derived from an EMBL/GenBank/DDBJ whole genome shotgun (WGS) entry which is preliminary data.</text>
</comment>
<dbReference type="Proteomes" id="UP000735302">
    <property type="component" value="Unassembled WGS sequence"/>
</dbReference>
<dbReference type="EMBL" id="BLXT01005023">
    <property type="protein sequence ID" value="GFO19153.1"/>
    <property type="molecule type" value="Genomic_DNA"/>
</dbReference>
<organism evidence="1 2">
    <name type="scientific">Plakobranchus ocellatus</name>
    <dbReference type="NCBI Taxonomy" id="259542"/>
    <lineage>
        <taxon>Eukaryota</taxon>
        <taxon>Metazoa</taxon>
        <taxon>Spiralia</taxon>
        <taxon>Lophotrochozoa</taxon>
        <taxon>Mollusca</taxon>
        <taxon>Gastropoda</taxon>
        <taxon>Heterobranchia</taxon>
        <taxon>Euthyneura</taxon>
        <taxon>Panpulmonata</taxon>
        <taxon>Sacoglossa</taxon>
        <taxon>Placobranchoidea</taxon>
        <taxon>Plakobranchidae</taxon>
        <taxon>Plakobranchus</taxon>
    </lineage>
</organism>
<evidence type="ECO:0000313" key="2">
    <source>
        <dbReference type="Proteomes" id="UP000735302"/>
    </source>
</evidence>
<proteinExistence type="predicted"/>
<evidence type="ECO:0008006" key="3">
    <source>
        <dbReference type="Google" id="ProtNLM"/>
    </source>
</evidence>
<protein>
    <recommendedName>
        <fullName evidence="3">Amidase domain-containing protein</fullName>
    </recommendedName>
</protein>
<keyword evidence="2" id="KW-1185">Reference proteome</keyword>
<dbReference type="AlphaFoldDB" id="A0AAV4BK44"/>
<reference evidence="1 2" key="1">
    <citation type="journal article" date="2021" name="Elife">
        <title>Chloroplast acquisition without the gene transfer in kleptoplastic sea slugs, Plakobranchus ocellatus.</title>
        <authorList>
            <person name="Maeda T."/>
            <person name="Takahashi S."/>
            <person name="Yoshida T."/>
            <person name="Shimamura S."/>
            <person name="Takaki Y."/>
            <person name="Nagai Y."/>
            <person name="Toyoda A."/>
            <person name="Suzuki Y."/>
            <person name="Arimoto A."/>
            <person name="Ishii H."/>
            <person name="Satoh N."/>
            <person name="Nishiyama T."/>
            <person name="Hasebe M."/>
            <person name="Maruyama T."/>
            <person name="Minagawa J."/>
            <person name="Obokata J."/>
            <person name="Shigenobu S."/>
        </authorList>
    </citation>
    <scope>NUCLEOTIDE SEQUENCE [LARGE SCALE GENOMIC DNA]</scope>
</reference>